<name>A0A8H3AMK9_9AGAM</name>
<evidence type="ECO:0000313" key="3">
    <source>
        <dbReference type="Proteomes" id="UP000663846"/>
    </source>
</evidence>
<dbReference type="InterPro" id="IPR001810">
    <property type="entry name" value="F-box_dom"/>
</dbReference>
<accession>A0A8H3AMK9</accession>
<dbReference type="EMBL" id="CAJMWS010000326">
    <property type="protein sequence ID" value="CAE6428989.1"/>
    <property type="molecule type" value="Genomic_DNA"/>
</dbReference>
<evidence type="ECO:0000259" key="1">
    <source>
        <dbReference type="PROSITE" id="PS50181"/>
    </source>
</evidence>
<sequence>MLQRPAHRSKRRRAKKENPYPDLALDRCYLAELPLEVLSNILGYVYSIDILALYRTSTYFHRTLKDPQQQHIWKTARIRFPHFKIPDPIRISEIRVASLLFDDATCSICNEGSNALLKSHVYPTRVCSGSSCKKQFNELYDSPKPEYSALVCGIVPSREFIASEPFDFFHVPLLMFQRRRAVCRTSDLDMVMKDIDAGMGKVELQAKYKCTFEQTAAFNHYMVRLEEFSLDIIHLKSRTDGQIKQFITEKLSVYKGKEVQLGNSRQFIVERRRAIRSLKELTEDDWNAIPPRAPTQNPAKPELTIGQIITKEMDEMVAKSKRRKDELALRNTREAVKNHWQQMTNASGMSGQAGSSVPRWNEFALLPGVNSLLKPNDQDGALDVEDLKKKDSTLTKMVQSNVDTWNSRTQSHFRKILKVPIPKKNQAPKPGTVPPLDRVTALFECNECKTVGLGLAQEGTLTFKSAVKHRCPGTSAKQFRWTTELFKPDQYAIQVARQALTLSGLAEDKTKRPDMDGLGPRFLCKLCTGKQPIYLKYCNLIGHMKRHKTHDLQGSFEYMNDPPQLNLSIPSSEGLVEKRRRGSTKGFASHPDSKDFFTCRHCEKSMLWNALVSHVKAKHSFSDIRDEDFYPEPKED</sequence>
<organism evidence="2 3">
    <name type="scientific">Rhizoctonia solani</name>
    <dbReference type="NCBI Taxonomy" id="456999"/>
    <lineage>
        <taxon>Eukaryota</taxon>
        <taxon>Fungi</taxon>
        <taxon>Dikarya</taxon>
        <taxon>Basidiomycota</taxon>
        <taxon>Agaricomycotina</taxon>
        <taxon>Agaricomycetes</taxon>
        <taxon>Cantharellales</taxon>
        <taxon>Ceratobasidiaceae</taxon>
        <taxon>Rhizoctonia</taxon>
    </lineage>
</organism>
<protein>
    <recommendedName>
        <fullName evidence="1">F-box domain-containing protein</fullName>
    </recommendedName>
</protein>
<dbReference type="PROSITE" id="PS50181">
    <property type="entry name" value="FBOX"/>
    <property type="match status" value="1"/>
</dbReference>
<proteinExistence type="predicted"/>
<dbReference type="SUPFAM" id="SSF81383">
    <property type="entry name" value="F-box domain"/>
    <property type="match status" value="1"/>
</dbReference>
<dbReference type="AlphaFoldDB" id="A0A8H3AMK9"/>
<gene>
    <name evidence="2" type="ORF">RDB_LOCUS103325</name>
</gene>
<evidence type="ECO:0000313" key="2">
    <source>
        <dbReference type="EMBL" id="CAE6428989.1"/>
    </source>
</evidence>
<dbReference type="InterPro" id="IPR036047">
    <property type="entry name" value="F-box-like_dom_sf"/>
</dbReference>
<feature type="domain" description="F-box" evidence="1">
    <location>
        <begin position="27"/>
        <end position="76"/>
    </location>
</feature>
<dbReference type="CDD" id="cd09917">
    <property type="entry name" value="F-box_SF"/>
    <property type="match status" value="1"/>
</dbReference>
<reference evidence="2" key="1">
    <citation type="submission" date="2021-01" db="EMBL/GenBank/DDBJ databases">
        <authorList>
            <person name="Kaushik A."/>
        </authorList>
    </citation>
    <scope>NUCLEOTIDE SEQUENCE</scope>
    <source>
        <strain evidence="2">AG1-1C</strain>
    </source>
</reference>
<comment type="caution">
    <text evidence="2">The sequence shown here is derived from an EMBL/GenBank/DDBJ whole genome shotgun (WGS) entry which is preliminary data.</text>
</comment>
<dbReference type="Proteomes" id="UP000663846">
    <property type="component" value="Unassembled WGS sequence"/>
</dbReference>